<dbReference type="EMBL" id="FN649760">
    <property type="protein sequence ID" value="CBN75649.1"/>
    <property type="molecule type" value="Genomic_DNA"/>
</dbReference>
<dbReference type="OrthoDB" id="28208at2759"/>
<feature type="transmembrane region" description="Helical" evidence="9">
    <location>
        <begin position="227"/>
        <end position="246"/>
    </location>
</feature>
<feature type="region of interest" description="Disordered" evidence="8">
    <location>
        <begin position="1"/>
        <end position="29"/>
    </location>
</feature>
<evidence type="ECO:0000256" key="5">
    <source>
        <dbReference type="ARBA" id="ARBA00022970"/>
    </source>
</evidence>
<dbReference type="Pfam" id="PF01490">
    <property type="entry name" value="Aa_trans"/>
    <property type="match status" value="1"/>
</dbReference>
<dbReference type="eggNOG" id="KOG1305">
    <property type="taxonomic scope" value="Eukaryota"/>
</dbReference>
<feature type="transmembrane region" description="Helical" evidence="9">
    <location>
        <begin position="381"/>
        <end position="399"/>
    </location>
</feature>
<comment type="similarity">
    <text evidence="2">Belongs to the amino acid/polyamine transporter 2 family.</text>
</comment>
<keyword evidence="6 9" id="KW-1133">Transmembrane helix</keyword>
<name>D8LFS5_ECTSI</name>
<evidence type="ECO:0000313" key="11">
    <source>
        <dbReference type="EMBL" id="CBN75649.1"/>
    </source>
</evidence>
<evidence type="ECO:0000256" key="4">
    <source>
        <dbReference type="ARBA" id="ARBA00022692"/>
    </source>
</evidence>
<dbReference type="PANTHER" id="PTHR22950">
    <property type="entry name" value="AMINO ACID TRANSPORTER"/>
    <property type="match status" value="1"/>
</dbReference>
<protein>
    <recommendedName>
        <fullName evidence="10">Amino acid transporter transmembrane domain-containing protein</fullName>
    </recommendedName>
</protein>
<organism evidence="11 12">
    <name type="scientific">Ectocarpus siliculosus</name>
    <name type="common">Brown alga</name>
    <name type="synonym">Conferva siliculosa</name>
    <dbReference type="NCBI Taxonomy" id="2880"/>
    <lineage>
        <taxon>Eukaryota</taxon>
        <taxon>Sar</taxon>
        <taxon>Stramenopiles</taxon>
        <taxon>Ochrophyta</taxon>
        <taxon>PX clade</taxon>
        <taxon>Phaeophyceae</taxon>
        <taxon>Ectocarpales</taxon>
        <taxon>Ectocarpaceae</taxon>
        <taxon>Ectocarpus</taxon>
    </lineage>
</organism>
<comment type="subcellular location">
    <subcellularLocation>
        <location evidence="1">Membrane</location>
        <topology evidence="1">Multi-pass membrane protein</topology>
    </subcellularLocation>
</comment>
<feature type="domain" description="Amino acid transporter transmembrane" evidence="10">
    <location>
        <begin position="44"/>
        <end position="416"/>
    </location>
</feature>
<evidence type="ECO:0000256" key="1">
    <source>
        <dbReference type="ARBA" id="ARBA00004141"/>
    </source>
</evidence>
<feature type="transmembrane region" description="Helical" evidence="9">
    <location>
        <begin position="435"/>
        <end position="458"/>
    </location>
</feature>
<feature type="transmembrane region" description="Helical" evidence="9">
    <location>
        <begin position="74"/>
        <end position="97"/>
    </location>
</feature>
<keyword evidence="3" id="KW-0813">Transport</keyword>
<dbReference type="InterPro" id="IPR013057">
    <property type="entry name" value="AA_transpt_TM"/>
</dbReference>
<evidence type="ECO:0000256" key="7">
    <source>
        <dbReference type="ARBA" id="ARBA00023136"/>
    </source>
</evidence>
<keyword evidence="12" id="KW-1185">Reference proteome</keyword>
<dbReference type="InParanoid" id="D8LFS5"/>
<dbReference type="PANTHER" id="PTHR22950:SF458">
    <property type="entry name" value="SODIUM-COUPLED NEUTRAL AMINO ACID TRANSPORTER 11-RELATED"/>
    <property type="match status" value="1"/>
</dbReference>
<feature type="transmembrane region" description="Helical" evidence="9">
    <location>
        <begin position="161"/>
        <end position="180"/>
    </location>
</feature>
<dbReference type="STRING" id="2880.D8LFS5"/>
<keyword evidence="4 9" id="KW-0812">Transmembrane</keyword>
<evidence type="ECO:0000256" key="8">
    <source>
        <dbReference type="SAM" id="MobiDB-lite"/>
    </source>
</evidence>
<evidence type="ECO:0000256" key="9">
    <source>
        <dbReference type="SAM" id="Phobius"/>
    </source>
</evidence>
<evidence type="ECO:0000259" key="10">
    <source>
        <dbReference type="Pfam" id="PF01490"/>
    </source>
</evidence>
<feature type="transmembrane region" description="Helical" evidence="9">
    <location>
        <begin position="310"/>
        <end position="331"/>
    </location>
</feature>
<reference evidence="11 12" key="1">
    <citation type="journal article" date="2010" name="Nature">
        <title>The Ectocarpus genome and the independent evolution of multicellularity in brown algae.</title>
        <authorList>
            <person name="Cock J.M."/>
            <person name="Sterck L."/>
            <person name="Rouze P."/>
            <person name="Scornet D."/>
            <person name="Allen A.E."/>
            <person name="Amoutzias G."/>
            <person name="Anthouard V."/>
            <person name="Artiguenave F."/>
            <person name="Aury J.M."/>
            <person name="Badger J.H."/>
            <person name="Beszteri B."/>
            <person name="Billiau K."/>
            <person name="Bonnet E."/>
            <person name="Bothwell J.H."/>
            <person name="Bowler C."/>
            <person name="Boyen C."/>
            <person name="Brownlee C."/>
            <person name="Carrano C.J."/>
            <person name="Charrier B."/>
            <person name="Cho G.Y."/>
            <person name="Coelho S.M."/>
            <person name="Collen J."/>
            <person name="Corre E."/>
            <person name="Da Silva C."/>
            <person name="Delage L."/>
            <person name="Delaroque N."/>
            <person name="Dittami S.M."/>
            <person name="Doulbeau S."/>
            <person name="Elias M."/>
            <person name="Farnham G."/>
            <person name="Gachon C.M."/>
            <person name="Gschloessl B."/>
            <person name="Heesch S."/>
            <person name="Jabbari K."/>
            <person name="Jubin C."/>
            <person name="Kawai H."/>
            <person name="Kimura K."/>
            <person name="Kloareg B."/>
            <person name="Kupper F.C."/>
            <person name="Lang D."/>
            <person name="Le Bail A."/>
            <person name="Leblanc C."/>
            <person name="Lerouge P."/>
            <person name="Lohr M."/>
            <person name="Lopez P.J."/>
            <person name="Martens C."/>
            <person name="Maumus F."/>
            <person name="Michel G."/>
            <person name="Miranda-Saavedra D."/>
            <person name="Morales J."/>
            <person name="Moreau H."/>
            <person name="Motomura T."/>
            <person name="Nagasato C."/>
            <person name="Napoli C.A."/>
            <person name="Nelson D.R."/>
            <person name="Nyvall-Collen P."/>
            <person name="Peters A.F."/>
            <person name="Pommier C."/>
            <person name="Potin P."/>
            <person name="Poulain J."/>
            <person name="Quesneville H."/>
            <person name="Read B."/>
            <person name="Rensing S.A."/>
            <person name="Ritter A."/>
            <person name="Rousvoal S."/>
            <person name="Samanta M."/>
            <person name="Samson G."/>
            <person name="Schroeder D.C."/>
            <person name="Segurens B."/>
            <person name="Strittmatter M."/>
            <person name="Tonon T."/>
            <person name="Tregear J.W."/>
            <person name="Valentin K."/>
            <person name="von Dassow P."/>
            <person name="Yamagishi T."/>
            <person name="Van de Peer Y."/>
            <person name="Wincker P."/>
        </authorList>
    </citation>
    <scope>NUCLEOTIDE SEQUENCE [LARGE SCALE GENOMIC DNA]</scope>
    <source>
        <strain evidence="12">Ec32 / CCAP1310/4</strain>
    </source>
</reference>
<feature type="transmembrane region" description="Helical" evidence="9">
    <location>
        <begin position="267"/>
        <end position="290"/>
    </location>
</feature>
<gene>
    <name evidence="11" type="ORF">Esi_0151_0049</name>
</gene>
<evidence type="ECO:0000256" key="3">
    <source>
        <dbReference type="ARBA" id="ARBA00022448"/>
    </source>
</evidence>
<evidence type="ECO:0000313" key="12">
    <source>
        <dbReference type="Proteomes" id="UP000002630"/>
    </source>
</evidence>
<dbReference type="Proteomes" id="UP000002630">
    <property type="component" value="Unassembled WGS sequence"/>
</dbReference>
<feature type="transmembrane region" description="Helical" evidence="9">
    <location>
        <begin position="47"/>
        <end position="68"/>
    </location>
</feature>
<evidence type="ECO:0000256" key="2">
    <source>
        <dbReference type="ARBA" id="ARBA00008066"/>
    </source>
</evidence>
<dbReference type="AlphaFoldDB" id="D8LFS5"/>
<dbReference type="GO" id="GO:0015179">
    <property type="term" value="F:L-amino acid transmembrane transporter activity"/>
    <property type="evidence" value="ECO:0007669"/>
    <property type="project" value="TreeGrafter"/>
</dbReference>
<feature type="transmembrane region" description="Helical" evidence="9">
    <location>
        <begin position="352"/>
        <end position="375"/>
    </location>
</feature>
<accession>D8LFS5</accession>
<feature type="transmembrane region" description="Helical" evidence="9">
    <location>
        <begin position="187"/>
        <end position="207"/>
    </location>
</feature>
<dbReference type="GO" id="GO:0016020">
    <property type="term" value="C:membrane"/>
    <property type="evidence" value="ECO:0007669"/>
    <property type="project" value="UniProtKB-SubCell"/>
</dbReference>
<feature type="transmembrane region" description="Helical" evidence="9">
    <location>
        <begin position="118"/>
        <end position="141"/>
    </location>
</feature>
<keyword evidence="5" id="KW-0029">Amino-acid transport</keyword>
<evidence type="ECO:0000256" key="6">
    <source>
        <dbReference type="ARBA" id="ARBA00022989"/>
    </source>
</evidence>
<keyword evidence="7 9" id="KW-0472">Membrane</keyword>
<sequence length="466" mass="49532">MEAPENAGGEPDFELTARSDGVEASATSGVETADRFERYPSGNSSSAGAVANFVNTIVGAGIVGIPFATAQSGLWAGIFMLCLAALLNVKSTTMLITAGEKVGRLNYEELMEVYFGSAGTHVFTLFAGVLAFGAMSAYLIIVGDTVPMIAHASGIDTGALADRASVIGIVGVFCMLPLSLLKDLSKLAYTSCLSVLADVLLTVIVLVGASGAARELPDVDRSDVNTFIRPTIFAGFGAISFSFVCQHSSFLVYRSMSERGVDRWATVTRWAVSIALVMSLTLGVAGYLSFADGTEGNILNNFTHEHRPATVARAFLALTMVLTYPLEMYVARHVLDASLFQTCLGKGPITTVRHYWITVIIWVLTLTLALSTANLGSVLEIFGAFGASAIGYVLPPLLYMKSCGHELRQAKAAWDKDSSEYEPALTERLWASRNFIVPVFMVLFGVVAMVAGVVTAVVGELSHTKA</sequence>
<proteinExistence type="inferred from homology"/>